<gene>
    <name evidence="1" type="ORF">VTK73DRAFT_6929</name>
</gene>
<evidence type="ECO:0000313" key="2">
    <source>
        <dbReference type="Proteomes" id="UP001586593"/>
    </source>
</evidence>
<protein>
    <submittedName>
        <fullName evidence="1">Uncharacterized protein</fullName>
    </submittedName>
</protein>
<comment type="caution">
    <text evidence="1">The sequence shown here is derived from an EMBL/GenBank/DDBJ whole genome shotgun (WGS) entry which is preliminary data.</text>
</comment>
<accession>A0ABR3WH89</accession>
<dbReference type="Proteomes" id="UP001586593">
    <property type="component" value="Unassembled WGS sequence"/>
</dbReference>
<keyword evidence="2" id="KW-1185">Reference proteome</keyword>
<evidence type="ECO:0000313" key="1">
    <source>
        <dbReference type="EMBL" id="KAL1861753.1"/>
    </source>
</evidence>
<name>A0ABR3WH89_9PEZI</name>
<reference evidence="1 2" key="1">
    <citation type="journal article" date="2024" name="Commun. Biol.">
        <title>Comparative genomic analysis of thermophilic fungi reveals convergent evolutionary adaptations and gene losses.</title>
        <authorList>
            <person name="Steindorff A.S."/>
            <person name="Aguilar-Pontes M.V."/>
            <person name="Robinson A.J."/>
            <person name="Andreopoulos B."/>
            <person name="LaButti K."/>
            <person name="Kuo A."/>
            <person name="Mondo S."/>
            <person name="Riley R."/>
            <person name="Otillar R."/>
            <person name="Haridas S."/>
            <person name="Lipzen A."/>
            <person name="Grimwood J."/>
            <person name="Schmutz J."/>
            <person name="Clum A."/>
            <person name="Reid I.D."/>
            <person name="Moisan M.C."/>
            <person name="Butler G."/>
            <person name="Nguyen T.T.M."/>
            <person name="Dewar K."/>
            <person name="Conant G."/>
            <person name="Drula E."/>
            <person name="Henrissat B."/>
            <person name="Hansel C."/>
            <person name="Singer S."/>
            <person name="Hutchinson M.I."/>
            <person name="de Vries R.P."/>
            <person name="Natvig D.O."/>
            <person name="Powell A.J."/>
            <person name="Tsang A."/>
            <person name="Grigoriev I.V."/>
        </authorList>
    </citation>
    <scope>NUCLEOTIDE SEQUENCE [LARGE SCALE GENOMIC DNA]</scope>
    <source>
        <strain evidence="1 2">ATCC 24622</strain>
    </source>
</reference>
<organism evidence="1 2">
    <name type="scientific">Phialemonium thermophilum</name>
    <dbReference type="NCBI Taxonomy" id="223376"/>
    <lineage>
        <taxon>Eukaryota</taxon>
        <taxon>Fungi</taxon>
        <taxon>Dikarya</taxon>
        <taxon>Ascomycota</taxon>
        <taxon>Pezizomycotina</taxon>
        <taxon>Sordariomycetes</taxon>
        <taxon>Sordariomycetidae</taxon>
        <taxon>Cephalothecales</taxon>
        <taxon>Cephalothecaceae</taxon>
        <taxon>Phialemonium</taxon>
    </lineage>
</organism>
<dbReference type="EMBL" id="JAZHXJ010000409">
    <property type="protein sequence ID" value="KAL1861753.1"/>
    <property type="molecule type" value="Genomic_DNA"/>
</dbReference>
<proteinExistence type="predicted"/>
<sequence length="343" mass="38787">MAAPALGTAEYHILRHPDNYVHNTHFTTGSDKPWARHFKPIKNIIPRSFVVDGISQANFDNGFIPLYDDDFVRMNEPAVAPNARDWRLEVEADCENWLNSEISNVVLAAWTKYPNVLQTSHTRPLTEENISENVDSTYSVTIGDQRVPLAIGEMKRNLISAKEWQGGDISTRGPQKKLSQELRGYAFKYQCPQVFCFDGQTLLILQFRASKLSMITDEDCPVDCWVLPRTTSYCTLRYGLYRLLCQGWRRCQGMSAAGQLHVGGLQEHSREFFSGRPVWKVDGVRTVSHPGGYQRSVDAATGSLRWTHAEHPDDVTAETWPFWDAGQPVVQGHSGEEPSLMEN</sequence>